<organism evidence="1 2">
    <name type="scientific">Gossypium raimondii</name>
    <name type="common">Peruvian cotton</name>
    <name type="synonym">Gossypium klotzschianum subsp. raimondii</name>
    <dbReference type="NCBI Taxonomy" id="29730"/>
    <lineage>
        <taxon>Eukaryota</taxon>
        <taxon>Viridiplantae</taxon>
        <taxon>Streptophyta</taxon>
        <taxon>Embryophyta</taxon>
        <taxon>Tracheophyta</taxon>
        <taxon>Spermatophyta</taxon>
        <taxon>Magnoliopsida</taxon>
        <taxon>eudicotyledons</taxon>
        <taxon>Gunneridae</taxon>
        <taxon>Pentapetalae</taxon>
        <taxon>rosids</taxon>
        <taxon>malvids</taxon>
        <taxon>Malvales</taxon>
        <taxon>Malvaceae</taxon>
        <taxon>Malvoideae</taxon>
        <taxon>Gossypium</taxon>
    </lineage>
</organism>
<evidence type="ECO:0000313" key="1">
    <source>
        <dbReference type="EMBL" id="MBA0582953.1"/>
    </source>
</evidence>
<dbReference type="EMBL" id="JABEZZ010000004">
    <property type="protein sequence ID" value="MBA0582953.1"/>
    <property type="molecule type" value="Genomic_DNA"/>
</dbReference>
<proteinExistence type="predicted"/>
<evidence type="ECO:0000313" key="2">
    <source>
        <dbReference type="Proteomes" id="UP000593578"/>
    </source>
</evidence>
<name>A0A7J8P178_GOSRA</name>
<accession>A0A7J8P178</accession>
<feature type="non-terminal residue" evidence="1">
    <location>
        <position position="1"/>
    </location>
</feature>
<dbReference type="AlphaFoldDB" id="A0A7J8P178"/>
<reference evidence="1 2" key="1">
    <citation type="journal article" date="2019" name="Genome Biol. Evol.">
        <title>Insights into the evolution of the New World diploid cottons (Gossypium, subgenus Houzingenia) based on genome sequencing.</title>
        <authorList>
            <person name="Grover C.E."/>
            <person name="Arick M.A. 2nd"/>
            <person name="Thrash A."/>
            <person name="Conover J.L."/>
            <person name="Sanders W.S."/>
            <person name="Peterson D.G."/>
            <person name="Frelichowski J.E."/>
            <person name="Scheffler J.A."/>
            <person name="Scheffler B.E."/>
            <person name="Wendel J.F."/>
        </authorList>
    </citation>
    <scope>NUCLEOTIDE SEQUENCE [LARGE SCALE GENOMIC DNA]</scope>
    <source>
        <strain evidence="1">8</strain>
        <tissue evidence="1">Leaf</tissue>
    </source>
</reference>
<dbReference type="Proteomes" id="UP000593578">
    <property type="component" value="Unassembled WGS sequence"/>
</dbReference>
<sequence>MVTLVIYGILQIWGTFIMQETYKGFDYLVAFLVA</sequence>
<protein>
    <submittedName>
        <fullName evidence="1">Uncharacterized protein</fullName>
    </submittedName>
</protein>
<gene>
    <name evidence="1" type="ORF">Gorai_013837</name>
</gene>
<comment type="caution">
    <text evidence="1">The sequence shown here is derived from an EMBL/GenBank/DDBJ whole genome shotgun (WGS) entry which is preliminary data.</text>
</comment>